<keyword evidence="3" id="KW-1185">Reference proteome</keyword>
<sequence>MVRLLLEHERRRGGGGGDEAGSRRLEDSGDDAVAPRLVECRTLPPRGLTPLMFLLARARHTHGHTARRKVGNVRHASLLSSSSSSLASSSLQPPPADDGGSLLRAGCAEAVQLLLASSADVVTARSLGVREPRSMLYFAAARGCYACKRAVLVE</sequence>
<dbReference type="EMBL" id="KQ964260">
    <property type="protein sequence ID" value="KXJ87981.1"/>
    <property type="molecule type" value="Genomic_DNA"/>
</dbReference>
<name>A0A136IST9_9PEZI</name>
<evidence type="ECO:0000313" key="2">
    <source>
        <dbReference type="EMBL" id="KXJ87981.1"/>
    </source>
</evidence>
<feature type="region of interest" description="Disordered" evidence="1">
    <location>
        <begin position="1"/>
        <end position="30"/>
    </location>
</feature>
<feature type="compositionally biased region" description="Basic and acidic residues" evidence="1">
    <location>
        <begin position="1"/>
        <end position="12"/>
    </location>
</feature>
<dbReference type="Proteomes" id="UP000070501">
    <property type="component" value="Unassembled WGS sequence"/>
</dbReference>
<organism evidence="2 3">
    <name type="scientific">Microdochium bolleyi</name>
    <dbReference type="NCBI Taxonomy" id="196109"/>
    <lineage>
        <taxon>Eukaryota</taxon>
        <taxon>Fungi</taxon>
        <taxon>Dikarya</taxon>
        <taxon>Ascomycota</taxon>
        <taxon>Pezizomycotina</taxon>
        <taxon>Sordariomycetes</taxon>
        <taxon>Xylariomycetidae</taxon>
        <taxon>Xylariales</taxon>
        <taxon>Microdochiaceae</taxon>
        <taxon>Microdochium</taxon>
    </lineage>
</organism>
<gene>
    <name evidence="2" type="ORF">Micbo1qcDRAFT_167090</name>
</gene>
<protein>
    <submittedName>
        <fullName evidence="2">Uncharacterized protein</fullName>
    </submittedName>
</protein>
<evidence type="ECO:0000313" key="3">
    <source>
        <dbReference type="Proteomes" id="UP000070501"/>
    </source>
</evidence>
<evidence type="ECO:0000256" key="1">
    <source>
        <dbReference type="SAM" id="MobiDB-lite"/>
    </source>
</evidence>
<dbReference type="InParanoid" id="A0A136IST9"/>
<accession>A0A136IST9</accession>
<feature type="non-terminal residue" evidence="2">
    <location>
        <position position="154"/>
    </location>
</feature>
<proteinExistence type="predicted"/>
<dbReference type="AlphaFoldDB" id="A0A136IST9"/>
<reference evidence="3" key="1">
    <citation type="submission" date="2016-02" db="EMBL/GenBank/DDBJ databases">
        <title>Draft genome sequence of Microdochium bolleyi, a fungal endophyte of beachgrass.</title>
        <authorList>
            <consortium name="DOE Joint Genome Institute"/>
            <person name="David A.S."/>
            <person name="May G."/>
            <person name="Haridas S."/>
            <person name="Lim J."/>
            <person name="Wang M."/>
            <person name="Labutti K."/>
            <person name="Lipzen A."/>
            <person name="Barry K."/>
            <person name="Grigoriev I.V."/>
        </authorList>
    </citation>
    <scope>NUCLEOTIDE SEQUENCE [LARGE SCALE GENOMIC DNA]</scope>
    <source>
        <strain evidence="3">J235TASD1</strain>
    </source>
</reference>